<dbReference type="Pfam" id="PF02661">
    <property type="entry name" value="Fic"/>
    <property type="match status" value="1"/>
</dbReference>
<dbReference type="Proteomes" id="UP000715651">
    <property type="component" value="Unassembled WGS sequence"/>
</dbReference>
<evidence type="ECO:0000313" key="5">
    <source>
        <dbReference type="Proteomes" id="UP000715651"/>
    </source>
</evidence>
<dbReference type="PANTHER" id="PTHR13504:SF40">
    <property type="entry name" value="FIDO DOMAIN-CONTAINING PROTEIN"/>
    <property type="match status" value="1"/>
</dbReference>
<dbReference type="InterPro" id="IPR040198">
    <property type="entry name" value="Fido_containing"/>
</dbReference>
<dbReference type="PANTHER" id="PTHR13504">
    <property type="entry name" value="FIDO DOMAIN-CONTAINING PROTEIN DDB_G0283145"/>
    <property type="match status" value="1"/>
</dbReference>
<sequence length="466" mass="52715">MSYKSIRQMLHMSHATTRPELAAEELYQQRITSYSAYRSGIQLGNHEIFAVAFREMTSLLDAIRESETKVAQLWNGLPRSAKRALLLELIGQEVQHTTAIEGVHTTRKEIAQALEAAQHMMQSSWQPQTSHRLAEFAHLYLNLSQNQETQNQENQQQENGTHQATTFASSLEDIRTIYDSVVQGEIDAQNYPDGQLFRKQPVSIWDETRGKRVHEGAANETEIQVKLTQWLALSRNGDIPLPLRAALCHFAFEVIHPFYDGNGRTGRFLLAQQLSTSFSLPTALSMSSTIAKHKSQYYRAFDDAEFPLNCADASLFCFTMLTFLHQAQLSVTENLEEKSQDWQAAQIRLLAYCASQLHSGDGLDGDSGDRLASHSFDELPTVQLLASMTQMKRAQFLVLSILAQEHIFSTIPRLFTRRQLQEELHMGNSQLVHALSALQEQQMITTVGLKPIRYQLSPRAIEELGL</sequence>
<feature type="binding site" evidence="2">
    <location>
        <begin position="260"/>
        <end position="267"/>
    </location>
    <ligand>
        <name>ATP</name>
        <dbReference type="ChEBI" id="CHEBI:30616"/>
    </ligand>
</feature>
<keyword evidence="2" id="KW-0547">Nucleotide-binding</keyword>
<dbReference type="EMBL" id="DYWK01000003">
    <property type="protein sequence ID" value="HJF17805.1"/>
    <property type="molecule type" value="Genomic_DNA"/>
</dbReference>
<evidence type="ECO:0000313" key="4">
    <source>
        <dbReference type="EMBL" id="HJF17805.1"/>
    </source>
</evidence>
<feature type="active site" evidence="1">
    <location>
        <position position="256"/>
    </location>
</feature>
<proteinExistence type="predicted"/>
<evidence type="ECO:0000259" key="3">
    <source>
        <dbReference type="PROSITE" id="PS51459"/>
    </source>
</evidence>
<dbReference type="AlphaFoldDB" id="A0A921FT98"/>
<dbReference type="SUPFAM" id="SSF140931">
    <property type="entry name" value="Fic-like"/>
    <property type="match status" value="1"/>
</dbReference>
<reference evidence="4" key="1">
    <citation type="journal article" date="2021" name="PeerJ">
        <title>Extensive microbial diversity within the chicken gut microbiome revealed by metagenomics and culture.</title>
        <authorList>
            <person name="Gilroy R."/>
            <person name="Ravi A."/>
            <person name="Getino M."/>
            <person name="Pursley I."/>
            <person name="Horton D.L."/>
            <person name="Alikhan N.F."/>
            <person name="Baker D."/>
            <person name="Gharbi K."/>
            <person name="Hall N."/>
            <person name="Watson M."/>
            <person name="Adriaenssens E.M."/>
            <person name="Foster-Nyarko E."/>
            <person name="Jarju S."/>
            <person name="Secka A."/>
            <person name="Antonio M."/>
            <person name="Oren A."/>
            <person name="Chaudhuri R.R."/>
            <person name="La Ragione R."/>
            <person name="Hildebrand F."/>
            <person name="Pallen M.J."/>
        </authorList>
    </citation>
    <scope>NUCLEOTIDE SEQUENCE</scope>
    <source>
        <strain evidence="4">578</strain>
    </source>
</reference>
<accession>A0A921FT98</accession>
<organism evidence="4 5">
    <name type="scientific">Aeriscardovia aeriphila</name>
    <dbReference type="NCBI Taxonomy" id="218139"/>
    <lineage>
        <taxon>Bacteria</taxon>
        <taxon>Bacillati</taxon>
        <taxon>Actinomycetota</taxon>
        <taxon>Actinomycetes</taxon>
        <taxon>Bifidobacteriales</taxon>
        <taxon>Bifidobacteriaceae</taxon>
        <taxon>Aeriscardovia</taxon>
    </lineage>
</organism>
<reference evidence="4" key="2">
    <citation type="submission" date="2021-09" db="EMBL/GenBank/DDBJ databases">
        <authorList>
            <person name="Gilroy R."/>
        </authorList>
    </citation>
    <scope>NUCLEOTIDE SEQUENCE</scope>
    <source>
        <strain evidence="4">578</strain>
    </source>
</reference>
<comment type="caution">
    <text evidence="4">The sequence shown here is derived from an EMBL/GenBank/DDBJ whole genome shotgun (WGS) entry which is preliminary data.</text>
</comment>
<gene>
    <name evidence="4" type="ORF">K8U78_01335</name>
</gene>
<keyword evidence="2" id="KW-0067">ATP-binding</keyword>
<dbReference type="PROSITE" id="PS51459">
    <property type="entry name" value="FIDO"/>
    <property type="match status" value="1"/>
</dbReference>
<feature type="binding site" evidence="2">
    <location>
        <begin position="297"/>
        <end position="298"/>
    </location>
    <ligand>
        <name>ATP</name>
        <dbReference type="ChEBI" id="CHEBI:30616"/>
    </ligand>
</feature>
<dbReference type="InterPro" id="IPR003812">
    <property type="entry name" value="Fido"/>
</dbReference>
<evidence type="ECO:0000256" key="1">
    <source>
        <dbReference type="PIRSR" id="PIRSR640198-1"/>
    </source>
</evidence>
<feature type="domain" description="Fido" evidence="3">
    <location>
        <begin position="169"/>
        <end position="321"/>
    </location>
</feature>
<evidence type="ECO:0000256" key="2">
    <source>
        <dbReference type="PIRSR" id="PIRSR640198-2"/>
    </source>
</evidence>
<dbReference type="GO" id="GO:0005524">
    <property type="term" value="F:ATP binding"/>
    <property type="evidence" value="ECO:0007669"/>
    <property type="project" value="UniProtKB-KW"/>
</dbReference>
<dbReference type="InterPro" id="IPR036597">
    <property type="entry name" value="Fido-like_dom_sf"/>
</dbReference>
<protein>
    <submittedName>
        <fullName evidence="4">Fic family protein</fullName>
    </submittedName>
</protein>
<dbReference type="Gene3D" id="1.10.3290.10">
    <property type="entry name" value="Fido-like domain"/>
    <property type="match status" value="1"/>
</dbReference>
<name>A0A921FT98_9BIFI</name>